<keyword evidence="2" id="KW-0732">Signal</keyword>
<keyword evidence="1" id="KW-0812">Transmembrane</keyword>
<protein>
    <submittedName>
        <fullName evidence="3">Uncharacterized protein</fullName>
    </submittedName>
</protein>
<proteinExistence type="predicted"/>
<dbReference type="Proteomes" id="UP001163064">
    <property type="component" value="Unassembled WGS sequence"/>
</dbReference>
<evidence type="ECO:0000256" key="1">
    <source>
        <dbReference type="SAM" id="Phobius"/>
    </source>
</evidence>
<evidence type="ECO:0000313" key="4">
    <source>
        <dbReference type="Proteomes" id="UP001163064"/>
    </source>
</evidence>
<feature type="chain" id="PRO_5046664002" evidence="2">
    <location>
        <begin position="30"/>
        <end position="174"/>
    </location>
</feature>
<evidence type="ECO:0000256" key="2">
    <source>
        <dbReference type="SAM" id="SignalP"/>
    </source>
</evidence>
<name>A0ABT3TMM3_9ACTN</name>
<feature type="transmembrane region" description="Helical" evidence="1">
    <location>
        <begin position="145"/>
        <end position="164"/>
    </location>
</feature>
<keyword evidence="4" id="KW-1185">Reference proteome</keyword>
<comment type="caution">
    <text evidence="3">The sequence shown here is derived from an EMBL/GenBank/DDBJ whole genome shotgun (WGS) entry which is preliminary data.</text>
</comment>
<keyword evidence="1" id="KW-1133">Transmembrane helix</keyword>
<organism evidence="3 4">
    <name type="scientific">Streptomyces beihaiensis</name>
    <dbReference type="NCBI Taxonomy" id="2984495"/>
    <lineage>
        <taxon>Bacteria</taxon>
        <taxon>Bacillati</taxon>
        <taxon>Actinomycetota</taxon>
        <taxon>Actinomycetes</taxon>
        <taxon>Kitasatosporales</taxon>
        <taxon>Streptomycetaceae</taxon>
        <taxon>Streptomyces</taxon>
    </lineage>
</organism>
<reference evidence="3" key="1">
    <citation type="submission" date="2022-10" db="EMBL/GenBank/DDBJ databases">
        <title>Streptomyces beihaiensis sp. nov., a chitin degrading actinobacterium, isolated from shrimp pond soil.</title>
        <authorList>
            <person name="Xie J."/>
            <person name="Shen N."/>
        </authorList>
    </citation>
    <scope>NUCLEOTIDE SEQUENCE</scope>
    <source>
        <strain evidence="3">GXMU-J5</strain>
    </source>
</reference>
<accession>A0ABT3TMM3</accession>
<evidence type="ECO:0000313" key="3">
    <source>
        <dbReference type="EMBL" id="MCX3058256.1"/>
    </source>
</evidence>
<dbReference type="EMBL" id="JAPHNL010000001">
    <property type="protein sequence ID" value="MCX3058256.1"/>
    <property type="molecule type" value="Genomic_DNA"/>
</dbReference>
<dbReference type="RefSeq" id="WP_266595114.1">
    <property type="nucleotide sequence ID" value="NZ_JAPHNL010000001.1"/>
</dbReference>
<feature type="signal peptide" evidence="2">
    <location>
        <begin position="1"/>
        <end position="29"/>
    </location>
</feature>
<sequence length="174" mass="17148">MRRIPALTAVLTTTLTAAAFAAAVPSASADEQPSFSTTPSPARAGQSVILSVSGGCDSAGAVASSDAFTSSVTLSTGSAGIWTGTATVRSDAAAGRYDVDVSCQGGGVSTYSMTVTGAVTPTPTRPVPTQGVRAGVGGSQGGADLGRLGGGAALVVAAGGYMWLRTRRGRERRH</sequence>
<keyword evidence="1" id="KW-0472">Membrane</keyword>
<gene>
    <name evidence="3" type="ORF">OFY01_00400</name>
</gene>